<dbReference type="Gene3D" id="3.40.630.30">
    <property type="match status" value="1"/>
</dbReference>
<keyword evidence="2" id="KW-1185">Reference proteome</keyword>
<name>A0ABD8G6H0_9BURK</name>
<reference evidence="3" key="1">
    <citation type="journal article" date="1997" name="Trends Biochem. Sci.">
        <title>GCN5-related histone N-acetyltransferases belong to a diverse superfamily that includes the yeast SPT10 protein.</title>
        <authorList>
            <person name="Neuwald A.F."/>
            <person name="Landsman D."/>
        </authorList>
    </citation>
    <scope>NUCLEOTIDE SEQUENCE</scope>
</reference>
<organism evidence="2 3">
    <name type="scientific">Derxia gummosa DSM 723</name>
    <dbReference type="NCBI Taxonomy" id="1121388"/>
    <lineage>
        <taxon>Bacteria</taxon>
        <taxon>Pseudomonadati</taxon>
        <taxon>Pseudomonadota</taxon>
        <taxon>Betaproteobacteria</taxon>
        <taxon>Burkholderiales</taxon>
        <taxon>Alcaligenaceae</taxon>
        <taxon>Derxia</taxon>
    </lineage>
</organism>
<proteinExistence type="predicted"/>
<protein>
    <submittedName>
        <fullName evidence="3">GNAT family N-acetyltransferase</fullName>
        <ecNumber evidence="3">2.3.1.-</ecNumber>
    </submittedName>
</protein>
<dbReference type="PROSITE" id="PS51186">
    <property type="entry name" value="GNAT"/>
    <property type="match status" value="1"/>
</dbReference>
<dbReference type="Pfam" id="PF00583">
    <property type="entry name" value="Acetyltransf_1"/>
    <property type="match status" value="1"/>
</dbReference>
<reference evidence="3" key="3">
    <citation type="submission" date="2025-08" db="UniProtKB">
        <authorList>
            <consortium name="RefSeq"/>
        </authorList>
    </citation>
    <scope>IDENTIFICATION</scope>
</reference>
<dbReference type="SUPFAM" id="SSF55729">
    <property type="entry name" value="Acyl-CoA N-acyltransferases (Nat)"/>
    <property type="match status" value="1"/>
</dbReference>
<dbReference type="AlphaFoldDB" id="A0ABD8G6H0"/>
<dbReference type="RefSeq" id="WP_034411008.1">
    <property type="nucleotide sequence ID" value="NZ_AXWS01000008.1"/>
</dbReference>
<dbReference type="InterPro" id="IPR016181">
    <property type="entry name" value="Acyl_CoA_acyltransferase"/>
</dbReference>
<accession>A0ABD8G6H0</accession>
<evidence type="ECO:0000313" key="2">
    <source>
        <dbReference type="Proteomes" id="UP000675920"/>
    </source>
</evidence>
<dbReference type="EC" id="2.3.1.-" evidence="3"/>
<reference evidence="3" key="2">
    <citation type="journal article" date="2002" name="Trends Biochem. Sci.">
        <title>A second catalytic domain in the Elp3 histone acetyltransferases: a candidate for histone demethylase activity?</title>
        <authorList>
            <person name="Chinenov Y."/>
        </authorList>
    </citation>
    <scope>NUCLEOTIDE SEQUENCE</scope>
</reference>
<sequence length="170" mass="18710">MTTAARIVELHDADGRFTGQDWLERAWPVHRQLRPHLDDFAGYAKRIEAVTAGGARMALAVAGDVVAGKALDGGLVGPDAAVLGVAVFRWFANTHDGLRFYVDDLVTDESRRSGGVGKLMIDWLRQRAVALDCDSFTLESGTQRQQAHKFYFREGMVIPSFSFKAALKQS</sequence>
<evidence type="ECO:0000259" key="1">
    <source>
        <dbReference type="PROSITE" id="PS51186"/>
    </source>
</evidence>
<feature type="domain" description="N-acetyltransferase" evidence="1">
    <location>
        <begin position="8"/>
        <end position="170"/>
    </location>
</feature>
<dbReference type="InterPro" id="IPR000182">
    <property type="entry name" value="GNAT_dom"/>
</dbReference>
<evidence type="ECO:0000313" key="3">
    <source>
        <dbReference type="RefSeq" id="WP_034411008.1"/>
    </source>
</evidence>
<dbReference type="Proteomes" id="UP000675920">
    <property type="component" value="Unplaced"/>
</dbReference>